<keyword evidence="11 12" id="KW-0472">Membrane</keyword>
<dbReference type="PANTHER" id="PTHR34220">
    <property type="entry name" value="SENSOR HISTIDINE KINASE YPDA"/>
    <property type="match status" value="1"/>
</dbReference>
<dbReference type="Gene3D" id="6.10.340.10">
    <property type="match status" value="1"/>
</dbReference>
<feature type="domain" description="Histidine kinase" evidence="13">
    <location>
        <begin position="472"/>
        <end position="581"/>
    </location>
</feature>
<dbReference type="GO" id="GO:0000155">
    <property type="term" value="F:phosphorelay sensor kinase activity"/>
    <property type="evidence" value="ECO:0007669"/>
    <property type="project" value="InterPro"/>
</dbReference>
<evidence type="ECO:0000256" key="10">
    <source>
        <dbReference type="ARBA" id="ARBA00023012"/>
    </source>
</evidence>
<comment type="caution">
    <text evidence="15">The sequence shown here is derived from an EMBL/GenBank/DDBJ whole genome shotgun (WGS) entry which is preliminary data.</text>
</comment>
<evidence type="ECO:0000256" key="12">
    <source>
        <dbReference type="SAM" id="Phobius"/>
    </source>
</evidence>
<evidence type="ECO:0000259" key="13">
    <source>
        <dbReference type="PROSITE" id="PS50109"/>
    </source>
</evidence>
<dbReference type="InterPro" id="IPR005467">
    <property type="entry name" value="His_kinase_dom"/>
</dbReference>
<keyword evidence="9 12" id="KW-1133">Transmembrane helix</keyword>
<dbReference type="PRINTS" id="PR00344">
    <property type="entry name" value="BCTRLSENSOR"/>
</dbReference>
<feature type="transmembrane region" description="Helical" evidence="12">
    <location>
        <begin position="291"/>
        <end position="311"/>
    </location>
</feature>
<dbReference type="EMBL" id="DWWL01000037">
    <property type="protein sequence ID" value="HJC47505.1"/>
    <property type="molecule type" value="Genomic_DNA"/>
</dbReference>
<keyword evidence="8 15" id="KW-0418">Kinase</keyword>
<feature type="transmembrane region" description="Helical" evidence="12">
    <location>
        <begin position="12"/>
        <end position="33"/>
    </location>
</feature>
<dbReference type="InterPro" id="IPR010559">
    <property type="entry name" value="Sig_transdc_His_kin_internal"/>
</dbReference>
<dbReference type="InterPro" id="IPR050640">
    <property type="entry name" value="Bact_2-comp_sensor_kinase"/>
</dbReference>
<dbReference type="SUPFAM" id="SSF158472">
    <property type="entry name" value="HAMP domain-like"/>
    <property type="match status" value="1"/>
</dbReference>
<proteinExistence type="predicted"/>
<dbReference type="CDD" id="cd12912">
    <property type="entry name" value="PDC2_MCP_like"/>
    <property type="match status" value="1"/>
</dbReference>
<evidence type="ECO:0000259" key="14">
    <source>
        <dbReference type="PROSITE" id="PS50885"/>
    </source>
</evidence>
<evidence type="ECO:0000256" key="11">
    <source>
        <dbReference type="ARBA" id="ARBA00023136"/>
    </source>
</evidence>
<sequence>MREKLEGKSIRYSIFSYFTVTALVMGILIALFLNTRFTSQLSASMEAESENLVSQVSVSVESFLRTIMKLSDSIYYGVIKNADLSQESISRELQLLYDNNKDSVENIAVFDKNGQMLEVVPAARMKSHVDVSRESWFAETLAQPENLHFSTPHVQYLFDGSDTQYKWVISVSRAVEITEGPFTTQGVLLIDVSYGSLDQIVGEVSLGDSGYLYLMDRDGEIICHPKAQLINAGLVEEDNQRAAGLKEGSYRDSFGGKERITTIKSVGYTGWKAVGVSLTGSMTMNVLKTRIFVVFIVLLFLFVLTMINAYISSRITTPIKELEKSVSLLENGDLDAPVYIGGSAEIRSLGRSIQGMAMRIKELMNDIVAEHESKRKSEFDTLQSQINPHFLYNTLDIIVWMIENEKKTDAVRVVTALARFFRISLSRGKSIITVKDELEHVRNYLMIQQMRFKNKFTYEIEAEDGVLELASLKLMLQPMVENAIYHGMEFMDGDGRIEIRVWREGDDLYLRVRDNGLGMTEEQVENLFKDSGHVPSKRGSGIGVRNVNERVKLYFGEPYGLRIESEPDEGTDVIIHLPAIPYSEILKREGT</sequence>
<dbReference type="EC" id="2.7.13.3" evidence="3"/>
<dbReference type="CDD" id="cd06225">
    <property type="entry name" value="HAMP"/>
    <property type="match status" value="1"/>
</dbReference>
<evidence type="ECO:0000256" key="4">
    <source>
        <dbReference type="ARBA" id="ARBA00022475"/>
    </source>
</evidence>
<reference evidence="15" key="2">
    <citation type="submission" date="2021-04" db="EMBL/GenBank/DDBJ databases">
        <authorList>
            <person name="Gilroy R."/>
        </authorList>
    </citation>
    <scope>NUCLEOTIDE SEQUENCE</scope>
    <source>
        <strain evidence="15">CHK183-5548</strain>
    </source>
</reference>
<dbReference type="InterPro" id="IPR004358">
    <property type="entry name" value="Sig_transdc_His_kin-like_C"/>
</dbReference>
<gene>
    <name evidence="15" type="ORF">IAA04_05585</name>
</gene>
<keyword evidence="7 12" id="KW-0812">Transmembrane</keyword>
<evidence type="ECO:0000256" key="8">
    <source>
        <dbReference type="ARBA" id="ARBA00022777"/>
    </source>
</evidence>
<evidence type="ECO:0000256" key="6">
    <source>
        <dbReference type="ARBA" id="ARBA00022679"/>
    </source>
</evidence>
<dbReference type="Gene3D" id="3.30.450.20">
    <property type="entry name" value="PAS domain"/>
    <property type="match status" value="2"/>
</dbReference>
<keyword evidence="6" id="KW-0808">Transferase</keyword>
<evidence type="ECO:0000256" key="3">
    <source>
        <dbReference type="ARBA" id="ARBA00012438"/>
    </source>
</evidence>
<dbReference type="SMART" id="SM00304">
    <property type="entry name" value="HAMP"/>
    <property type="match status" value="1"/>
</dbReference>
<dbReference type="InterPro" id="IPR033479">
    <property type="entry name" value="dCache_1"/>
</dbReference>
<evidence type="ECO:0000256" key="7">
    <source>
        <dbReference type="ARBA" id="ARBA00022692"/>
    </source>
</evidence>
<accession>A0A9D2T742</accession>
<dbReference type="PROSITE" id="PS50885">
    <property type="entry name" value="HAMP"/>
    <property type="match status" value="1"/>
</dbReference>
<organism evidence="15 16">
    <name type="scientific">Candidatus Lachnoclostridium pullistercoris</name>
    <dbReference type="NCBI Taxonomy" id="2838632"/>
    <lineage>
        <taxon>Bacteria</taxon>
        <taxon>Bacillati</taxon>
        <taxon>Bacillota</taxon>
        <taxon>Clostridia</taxon>
        <taxon>Lachnospirales</taxon>
        <taxon>Lachnospiraceae</taxon>
    </lineage>
</organism>
<dbReference type="Pfam" id="PF00672">
    <property type="entry name" value="HAMP"/>
    <property type="match status" value="1"/>
</dbReference>
<dbReference type="Pfam" id="PF02743">
    <property type="entry name" value="dCache_1"/>
    <property type="match status" value="1"/>
</dbReference>
<dbReference type="Pfam" id="PF06580">
    <property type="entry name" value="His_kinase"/>
    <property type="match status" value="1"/>
</dbReference>
<reference evidence="15" key="1">
    <citation type="journal article" date="2021" name="PeerJ">
        <title>Extensive microbial diversity within the chicken gut microbiome revealed by metagenomics and culture.</title>
        <authorList>
            <person name="Gilroy R."/>
            <person name="Ravi A."/>
            <person name="Getino M."/>
            <person name="Pursley I."/>
            <person name="Horton D.L."/>
            <person name="Alikhan N.F."/>
            <person name="Baker D."/>
            <person name="Gharbi K."/>
            <person name="Hall N."/>
            <person name="Watson M."/>
            <person name="Adriaenssens E.M."/>
            <person name="Foster-Nyarko E."/>
            <person name="Jarju S."/>
            <person name="Secka A."/>
            <person name="Antonio M."/>
            <person name="Oren A."/>
            <person name="Chaudhuri R.R."/>
            <person name="La Ragione R."/>
            <person name="Hildebrand F."/>
            <person name="Pallen M.J."/>
        </authorList>
    </citation>
    <scope>NUCLEOTIDE SEQUENCE</scope>
    <source>
        <strain evidence="15">CHK183-5548</strain>
    </source>
</reference>
<dbReference type="Pfam" id="PF02518">
    <property type="entry name" value="HATPase_c"/>
    <property type="match status" value="1"/>
</dbReference>
<dbReference type="PROSITE" id="PS50109">
    <property type="entry name" value="HIS_KIN"/>
    <property type="match status" value="1"/>
</dbReference>
<evidence type="ECO:0000256" key="5">
    <source>
        <dbReference type="ARBA" id="ARBA00022553"/>
    </source>
</evidence>
<keyword evidence="4" id="KW-1003">Cell membrane</keyword>
<evidence type="ECO:0000256" key="1">
    <source>
        <dbReference type="ARBA" id="ARBA00000085"/>
    </source>
</evidence>
<dbReference type="GO" id="GO:0005886">
    <property type="term" value="C:plasma membrane"/>
    <property type="evidence" value="ECO:0007669"/>
    <property type="project" value="UniProtKB-SubCell"/>
</dbReference>
<dbReference type="InterPro" id="IPR003594">
    <property type="entry name" value="HATPase_dom"/>
</dbReference>
<dbReference type="AlphaFoldDB" id="A0A9D2T742"/>
<evidence type="ECO:0000256" key="2">
    <source>
        <dbReference type="ARBA" id="ARBA00004651"/>
    </source>
</evidence>
<keyword evidence="5" id="KW-0597">Phosphoprotein</keyword>
<dbReference type="InterPro" id="IPR003660">
    <property type="entry name" value="HAMP_dom"/>
</dbReference>
<name>A0A9D2T742_9FIRM</name>
<dbReference type="PANTHER" id="PTHR34220:SF7">
    <property type="entry name" value="SENSOR HISTIDINE KINASE YPDA"/>
    <property type="match status" value="1"/>
</dbReference>
<dbReference type="InterPro" id="IPR036890">
    <property type="entry name" value="HATPase_C_sf"/>
</dbReference>
<dbReference type="Proteomes" id="UP000823883">
    <property type="component" value="Unassembled WGS sequence"/>
</dbReference>
<dbReference type="SMART" id="SM00387">
    <property type="entry name" value="HATPase_c"/>
    <property type="match status" value="1"/>
</dbReference>
<protein>
    <recommendedName>
        <fullName evidence="3">histidine kinase</fullName>
        <ecNumber evidence="3">2.7.13.3</ecNumber>
    </recommendedName>
</protein>
<dbReference type="SUPFAM" id="SSF55874">
    <property type="entry name" value="ATPase domain of HSP90 chaperone/DNA topoisomerase II/histidine kinase"/>
    <property type="match status" value="1"/>
</dbReference>
<comment type="subcellular location">
    <subcellularLocation>
        <location evidence="2">Cell membrane</location>
        <topology evidence="2">Multi-pass membrane protein</topology>
    </subcellularLocation>
</comment>
<evidence type="ECO:0000313" key="15">
    <source>
        <dbReference type="EMBL" id="HJC47505.1"/>
    </source>
</evidence>
<dbReference type="Gene3D" id="3.30.565.10">
    <property type="entry name" value="Histidine kinase-like ATPase, C-terminal domain"/>
    <property type="match status" value="1"/>
</dbReference>
<feature type="domain" description="HAMP" evidence="14">
    <location>
        <begin position="313"/>
        <end position="365"/>
    </location>
</feature>
<evidence type="ECO:0000313" key="16">
    <source>
        <dbReference type="Proteomes" id="UP000823883"/>
    </source>
</evidence>
<keyword evidence="10" id="KW-0902">Two-component regulatory system</keyword>
<comment type="catalytic activity">
    <reaction evidence="1">
        <text>ATP + protein L-histidine = ADP + protein N-phospho-L-histidine.</text>
        <dbReference type="EC" id="2.7.13.3"/>
    </reaction>
</comment>
<evidence type="ECO:0000256" key="9">
    <source>
        <dbReference type="ARBA" id="ARBA00022989"/>
    </source>
</evidence>